<accession>A0A7R8ZSA5</accession>
<feature type="non-terminal residue" evidence="1">
    <location>
        <position position="1"/>
    </location>
</feature>
<evidence type="ECO:0000313" key="1">
    <source>
        <dbReference type="EMBL" id="CAD7229839.1"/>
    </source>
</evidence>
<gene>
    <name evidence="1" type="ORF">CTOB1V02_LOCUS7705</name>
</gene>
<dbReference type="EMBL" id="OB662315">
    <property type="protein sequence ID" value="CAD7229839.1"/>
    <property type="molecule type" value="Genomic_DNA"/>
</dbReference>
<name>A0A7R8ZSA5_9CRUS</name>
<dbReference type="AlphaFoldDB" id="A0A7R8ZSA5"/>
<organism evidence="1">
    <name type="scientific">Cyprideis torosa</name>
    <dbReference type="NCBI Taxonomy" id="163714"/>
    <lineage>
        <taxon>Eukaryota</taxon>
        <taxon>Metazoa</taxon>
        <taxon>Ecdysozoa</taxon>
        <taxon>Arthropoda</taxon>
        <taxon>Crustacea</taxon>
        <taxon>Oligostraca</taxon>
        <taxon>Ostracoda</taxon>
        <taxon>Podocopa</taxon>
        <taxon>Podocopida</taxon>
        <taxon>Cytherocopina</taxon>
        <taxon>Cytheroidea</taxon>
        <taxon>Cytherideidae</taxon>
        <taxon>Cyprideis</taxon>
    </lineage>
</organism>
<protein>
    <submittedName>
        <fullName evidence="1">Uncharacterized protein</fullName>
    </submittedName>
</protein>
<sequence>MPEEVLTLEGIETGHQTSLLKSDSILASEEVRNNDVQRILSLVKERKTNEAKTLMRGEHWPVTTVRTELWYGLVKLNQNFSKHTVVSMDYYRDTLKELRGDVPELDDDPVSLTFPTFVDPLHVTSYDLNTAGIKTATRIIQVLAYSFPAITYAPGIFPLTCLLLHYMP</sequence>
<reference evidence="1" key="1">
    <citation type="submission" date="2020-11" db="EMBL/GenBank/DDBJ databases">
        <authorList>
            <person name="Tran Van P."/>
        </authorList>
    </citation>
    <scope>NUCLEOTIDE SEQUENCE</scope>
</reference>
<proteinExistence type="predicted"/>
<dbReference type="OrthoDB" id="10065050at2759"/>